<sequence>MTGSLMIRLTKSQHYTNTAENDRSWYLDPGLTFEVHGLPPVKPEQKIGYPDAGALVCVNGEAHYVDEDVETILTLIKIARNPQRYRLATDEGKLIAHEDLIYLGYSDGSFDYGLMGEERYQ</sequence>
<protein>
    <submittedName>
        <fullName evidence="1">Uncharacterized protein</fullName>
    </submittedName>
</protein>
<evidence type="ECO:0000313" key="2">
    <source>
        <dbReference type="Proteomes" id="UP000222485"/>
    </source>
</evidence>
<dbReference type="Proteomes" id="UP000222485">
    <property type="component" value="Genome"/>
</dbReference>
<evidence type="ECO:0000313" key="1">
    <source>
        <dbReference type="EMBL" id="ARB14975.1"/>
    </source>
</evidence>
<gene>
    <name evidence="1" type="ORF">Ccr32_gp056</name>
</gene>
<reference evidence="2" key="1">
    <citation type="journal article" date="2017" name="Curr. Microbiol.">
        <title>Genomic Diversity of Type B3 Bacteriophages of Caulobacter crescentus.</title>
        <authorList>
            <person name="Ash K.T."/>
            <person name="Drake K.M."/>
            <person name="Gibbs W.S."/>
            <person name="Ely B."/>
        </authorList>
    </citation>
    <scope>NUCLEOTIDE SEQUENCE [LARGE SCALE GENOMIC DNA]</scope>
</reference>
<accession>A0A1V0EDI8</accession>
<proteinExistence type="predicted"/>
<name>A0A1V0EDI8_9CAUD</name>
<organism evidence="1 2">
    <name type="scientific">Caulobacter phage Ccr32</name>
    <dbReference type="NCBI Taxonomy" id="1959738"/>
    <lineage>
        <taxon>Viruses</taxon>
        <taxon>Duplodnaviria</taxon>
        <taxon>Heunggongvirae</taxon>
        <taxon>Uroviricota</taxon>
        <taxon>Caudoviricetes</taxon>
        <taxon>Jeanschmidtviridae</taxon>
        <taxon>Shapirovirus</taxon>
        <taxon>Shapirovirus cbk</taxon>
    </lineage>
</organism>
<dbReference type="EMBL" id="KY555146">
    <property type="protein sequence ID" value="ARB14975.1"/>
    <property type="molecule type" value="Genomic_DNA"/>
</dbReference>